<dbReference type="Pfam" id="PF21983">
    <property type="entry name" value="NikA-like"/>
    <property type="match status" value="1"/>
</dbReference>
<gene>
    <name evidence="1" type="ORF">LPB137_00540</name>
</gene>
<dbReference type="Proteomes" id="UP000186074">
    <property type="component" value="Chromosome"/>
</dbReference>
<evidence type="ECO:0000313" key="1">
    <source>
        <dbReference type="EMBL" id="APW64423.1"/>
    </source>
</evidence>
<dbReference type="EMBL" id="CP019070">
    <property type="protein sequence ID" value="APW64423.1"/>
    <property type="molecule type" value="Genomic_DNA"/>
</dbReference>
<dbReference type="InterPro" id="IPR053842">
    <property type="entry name" value="NikA-like"/>
</dbReference>
<evidence type="ECO:0008006" key="3">
    <source>
        <dbReference type="Google" id="ProtNLM"/>
    </source>
</evidence>
<proteinExistence type="predicted"/>
<accession>A0A1P8KIP9</accession>
<reference evidence="1 2" key="1">
    <citation type="submission" date="2017-01" db="EMBL/GenBank/DDBJ databases">
        <title>Genome sequencing of Arcobacter sp. LPB0137.</title>
        <authorList>
            <person name="Lee G.-W."/>
            <person name="Yi H."/>
        </authorList>
    </citation>
    <scope>NUCLEOTIDE SEQUENCE [LARGE SCALE GENOMIC DNA]</scope>
    <source>
        <strain evidence="1 2">LPB0137</strain>
    </source>
</reference>
<keyword evidence="2" id="KW-1185">Reference proteome</keyword>
<dbReference type="STRING" id="1850254.LPB137_00540"/>
<dbReference type="KEGG" id="alp:LPB137_00540"/>
<sequence length="126" mass="14616">MRRPLNQNQRRDIKITVRVNQNEQENLVLNSNKHGLKIPGYLRSLGLNYSIKSIVDEKAAANLLKVNADMGRLGGLFKMWLEDNRADKHDFSNTRTYKDIDNLVNDIERLKLILKNEALKIMQKQA</sequence>
<name>A0A1P8KIP9_9BACT</name>
<dbReference type="RefSeq" id="WP_076082945.1">
    <property type="nucleotide sequence ID" value="NZ_CP019070.1"/>
</dbReference>
<dbReference type="AlphaFoldDB" id="A0A1P8KIP9"/>
<protein>
    <recommendedName>
        <fullName evidence="3">Conjugal transfer protein TrbJ</fullName>
    </recommendedName>
</protein>
<organism evidence="1 2">
    <name type="scientific">Poseidonibacter parvus</name>
    <dbReference type="NCBI Taxonomy" id="1850254"/>
    <lineage>
        <taxon>Bacteria</taxon>
        <taxon>Pseudomonadati</taxon>
        <taxon>Campylobacterota</taxon>
        <taxon>Epsilonproteobacteria</taxon>
        <taxon>Campylobacterales</taxon>
        <taxon>Arcobacteraceae</taxon>
        <taxon>Poseidonibacter</taxon>
    </lineage>
</organism>
<dbReference type="OrthoDB" id="8966807at2"/>
<evidence type="ECO:0000313" key="2">
    <source>
        <dbReference type="Proteomes" id="UP000186074"/>
    </source>
</evidence>